<evidence type="ECO:0000256" key="1">
    <source>
        <dbReference type="ARBA" id="ARBA00010211"/>
    </source>
</evidence>
<dbReference type="Pfam" id="PF01557">
    <property type="entry name" value="FAA_hydrolase"/>
    <property type="match status" value="1"/>
</dbReference>
<dbReference type="EMBL" id="JAPJZH010000006">
    <property type="protein sequence ID" value="MDA4846030.1"/>
    <property type="molecule type" value="Genomic_DNA"/>
</dbReference>
<gene>
    <name evidence="4" type="ORF">OOZ53_11765</name>
</gene>
<evidence type="ECO:0000313" key="4">
    <source>
        <dbReference type="EMBL" id="MDA4846030.1"/>
    </source>
</evidence>
<dbReference type="InterPro" id="IPR011234">
    <property type="entry name" value="Fumarylacetoacetase-like_C"/>
</dbReference>
<organism evidence="4 5">
    <name type="scientific">Hoeflea poritis</name>
    <dbReference type="NCBI Taxonomy" id="2993659"/>
    <lineage>
        <taxon>Bacteria</taxon>
        <taxon>Pseudomonadati</taxon>
        <taxon>Pseudomonadota</taxon>
        <taxon>Alphaproteobacteria</taxon>
        <taxon>Hyphomicrobiales</taxon>
        <taxon>Rhizobiaceae</taxon>
        <taxon>Hoeflea</taxon>
    </lineage>
</organism>
<feature type="domain" description="Fumarylacetoacetase-like C-terminal" evidence="3">
    <location>
        <begin position="76"/>
        <end position="282"/>
    </location>
</feature>
<reference evidence="4" key="1">
    <citation type="submission" date="2022-11" db="EMBL/GenBank/DDBJ databases">
        <title>Hoeflea poritis sp. nov., isolated from scleractinian coral Porites lutea.</title>
        <authorList>
            <person name="Zhang G."/>
            <person name="Wei Q."/>
            <person name="Cai L."/>
        </authorList>
    </citation>
    <scope>NUCLEOTIDE SEQUENCE</scope>
    <source>
        <strain evidence="4">E7-10</strain>
    </source>
</reference>
<dbReference type="SUPFAM" id="SSF56529">
    <property type="entry name" value="FAH"/>
    <property type="match status" value="1"/>
</dbReference>
<keyword evidence="2" id="KW-0479">Metal-binding</keyword>
<dbReference type="InterPro" id="IPR036663">
    <property type="entry name" value="Fumarylacetoacetase_C_sf"/>
</dbReference>
<accession>A0ABT4VPF6</accession>
<keyword evidence="4" id="KW-0378">Hydrolase</keyword>
<evidence type="ECO:0000259" key="3">
    <source>
        <dbReference type="Pfam" id="PF01557"/>
    </source>
</evidence>
<keyword evidence="5" id="KW-1185">Reference proteome</keyword>
<evidence type="ECO:0000313" key="5">
    <source>
        <dbReference type="Proteomes" id="UP001148313"/>
    </source>
</evidence>
<sequence>MRFMVARDGQDTALYVVEGEDAYRVTGRGGMDGTDLYGTIAGGPAQTAAAVEAAKSGAPVPAASLSPALPFNRFGKILCLGLNYVDHVKEGGYEIPSYPAMFIRVPSSMMAAGAPMIKPDCSDRLDYEVELMVIIGRGGRHIREEDALGHVFGYTVFNDGSVRDYQRKTHQWTPGKNFDATGSLGPIIVTPDELPAGAAGLKIQSRLNGQVMQDANTSDMMWPVAKTIATVSEFMTLEPGDLIAMGTPPGVGHARTPPVFMFPGDVVEVEIENICTCSNPVVSEADAAKNEAAA</sequence>
<dbReference type="RefSeq" id="WP_271089749.1">
    <property type="nucleotide sequence ID" value="NZ_JAPJZH010000006.1"/>
</dbReference>
<name>A0ABT4VPF6_9HYPH</name>
<dbReference type="Proteomes" id="UP001148313">
    <property type="component" value="Unassembled WGS sequence"/>
</dbReference>
<comment type="caution">
    <text evidence="4">The sequence shown here is derived from an EMBL/GenBank/DDBJ whole genome shotgun (WGS) entry which is preliminary data.</text>
</comment>
<dbReference type="PANTHER" id="PTHR42796">
    <property type="entry name" value="FUMARYLACETOACETATE HYDROLASE DOMAIN-CONTAINING PROTEIN 2A-RELATED"/>
    <property type="match status" value="1"/>
</dbReference>
<dbReference type="Gene3D" id="3.90.850.10">
    <property type="entry name" value="Fumarylacetoacetase-like, C-terminal domain"/>
    <property type="match status" value="1"/>
</dbReference>
<dbReference type="GO" id="GO:0016787">
    <property type="term" value="F:hydrolase activity"/>
    <property type="evidence" value="ECO:0007669"/>
    <property type="project" value="UniProtKB-KW"/>
</dbReference>
<protein>
    <submittedName>
        <fullName evidence="4">Fumarylacetoacetate hydrolase family protein</fullName>
    </submittedName>
</protein>
<evidence type="ECO:0000256" key="2">
    <source>
        <dbReference type="ARBA" id="ARBA00022723"/>
    </source>
</evidence>
<dbReference type="InterPro" id="IPR051121">
    <property type="entry name" value="FAH"/>
</dbReference>
<proteinExistence type="inferred from homology"/>
<comment type="similarity">
    <text evidence="1">Belongs to the FAH family.</text>
</comment>
<dbReference type="PANTHER" id="PTHR42796:SF4">
    <property type="entry name" value="FUMARYLACETOACETATE HYDROLASE DOMAIN-CONTAINING PROTEIN 2A"/>
    <property type="match status" value="1"/>
</dbReference>